<dbReference type="InterPro" id="IPR039657">
    <property type="entry name" value="Dimethylallyltransferase"/>
</dbReference>
<dbReference type="Gene3D" id="1.10.20.140">
    <property type="match status" value="1"/>
</dbReference>
<dbReference type="AlphaFoldDB" id="A0A6J6QDG2"/>
<keyword evidence="8" id="KW-0460">Magnesium</keyword>
<evidence type="ECO:0000256" key="3">
    <source>
        <dbReference type="ARBA" id="ARBA00012665"/>
    </source>
</evidence>
<evidence type="ECO:0000256" key="4">
    <source>
        <dbReference type="ARBA" id="ARBA00022679"/>
    </source>
</evidence>
<evidence type="ECO:0000256" key="5">
    <source>
        <dbReference type="ARBA" id="ARBA00022694"/>
    </source>
</evidence>
<keyword evidence="6" id="KW-0547">Nucleotide-binding</keyword>
<keyword evidence="4" id="KW-0808">Transferase</keyword>
<evidence type="ECO:0000256" key="2">
    <source>
        <dbReference type="ARBA" id="ARBA00005842"/>
    </source>
</evidence>
<reference evidence="10" key="1">
    <citation type="submission" date="2020-05" db="EMBL/GenBank/DDBJ databases">
        <authorList>
            <person name="Chiriac C."/>
            <person name="Salcher M."/>
            <person name="Ghai R."/>
            <person name="Kavagutti S V."/>
        </authorList>
    </citation>
    <scope>NUCLEOTIDE SEQUENCE</scope>
</reference>
<dbReference type="InterPro" id="IPR018022">
    <property type="entry name" value="IPT"/>
</dbReference>
<dbReference type="GO" id="GO:0052381">
    <property type="term" value="F:tRNA dimethylallyltransferase activity"/>
    <property type="evidence" value="ECO:0007669"/>
    <property type="project" value="UniProtKB-EC"/>
</dbReference>
<name>A0A6J6QDG2_9ZZZZ</name>
<dbReference type="PANTHER" id="PTHR11088">
    <property type="entry name" value="TRNA DIMETHYLALLYLTRANSFERASE"/>
    <property type="match status" value="1"/>
</dbReference>
<comment type="similarity">
    <text evidence="2">Belongs to the IPP transferase family.</text>
</comment>
<evidence type="ECO:0000256" key="9">
    <source>
        <dbReference type="ARBA" id="ARBA00049563"/>
    </source>
</evidence>
<evidence type="ECO:0000256" key="6">
    <source>
        <dbReference type="ARBA" id="ARBA00022741"/>
    </source>
</evidence>
<dbReference type="EMBL" id="CAEZXP010000008">
    <property type="protein sequence ID" value="CAB4708522.1"/>
    <property type="molecule type" value="Genomic_DNA"/>
</dbReference>
<dbReference type="Pfam" id="PF01715">
    <property type="entry name" value="IPPT"/>
    <property type="match status" value="1"/>
</dbReference>
<dbReference type="GO" id="GO:0005524">
    <property type="term" value="F:ATP binding"/>
    <property type="evidence" value="ECO:0007669"/>
    <property type="project" value="UniProtKB-KW"/>
</dbReference>
<evidence type="ECO:0000256" key="1">
    <source>
        <dbReference type="ARBA" id="ARBA00001946"/>
    </source>
</evidence>
<dbReference type="EC" id="2.5.1.75" evidence="3"/>
<dbReference type="SUPFAM" id="SSF52540">
    <property type="entry name" value="P-loop containing nucleoside triphosphate hydrolases"/>
    <property type="match status" value="2"/>
</dbReference>
<dbReference type="NCBIfam" id="TIGR00174">
    <property type="entry name" value="miaA"/>
    <property type="match status" value="1"/>
</dbReference>
<proteinExistence type="inferred from homology"/>
<protein>
    <recommendedName>
        <fullName evidence="3">tRNA dimethylallyltransferase</fullName>
        <ecNumber evidence="3">2.5.1.75</ecNumber>
    </recommendedName>
</protein>
<evidence type="ECO:0000313" key="10">
    <source>
        <dbReference type="EMBL" id="CAB4708522.1"/>
    </source>
</evidence>
<gene>
    <name evidence="10" type="ORF">UFOPK2399_01839</name>
</gene>
<dbReference type="GO" id="GO:0006400">
    <property type="term" value="P:tRNA modification"/>
    <property type="evidence" value="ECO:0007669"/>
    <property type="project" value="TreeGrafter"/>
</dbReference>
<dbReference type="InterPro" id="IPR027417">
    <property type="entry name" value="P-loop_NTPase"/>
</dbReference>
<organism evidence="10">
    <name type="scientific">freshwater metagenome</name>
    <dbReference type="NCBI Taxonomy" id="449393"/>
    <lineage>
        <taxon>unclassified sequences</taxon>
        <taxon>metagenomes</taxon>
        <taxon>ecological metagenomes</taxon>
    </lineage>
</organism>
<comment type="cofactor">
    <cofactor evidence="1">
        <name>Mg(2+)</name>
        <dbReference type="ChEBI" id="CHEBI:18420"/>
    </cofactor>
</comment>
<comment type="catalytic activity">
    <reaction evidence="9">
        <text>adenosine(37) in tRNA + dimethylallyl diphosphate = N(6)-dimethylallyladenosine(37) in tRNA + diphosphate</text>
        <dbReference type="Rhea" id="RHEA:26482"/>
        <dbReference type="Rhea" id="RHEA-COMP:10162"/>
        <dbReference type="Rhea" id="RHEA-COMP:10375"/>
        <dbReference type="ChEBI" id="CHEBI:33019"/>
        <dbReference type="ChEBI" id="CHEBI:57623"/>
        <dbReference type="ChEBI" id="CHEBI:74411"/>
        <dbReference type="ChEBI" id="CHEBI:74415"/>
        <dbReference type="EC" id="2.5.1.75"/>
    </reaction>
</comment>
<dbReference type="HAMAP" id="MF_00185">
    <property type="entry name" value="IPP_trans"/>
    <property type="match status" value="1"/>
</dbReference>
<evidence type="ECO:0000256" key="7">
    <source>
        <dbReference type="ARBA" id="ARBA00022840"/>
    </source>
</evidence>
<keyword evidence="7" id="KW-0067">ATP-binding</keyword>
<keyword evidence="5" id="KW-0819">tRNA processing</keyword>
<dbReference type="Gene3D" id="3.40.50.300">
    <property type="entry name" value="P-loop containing nucleotide triphosphate hydrolases"/>
    <property type="match status" value="1"/>
</dbReference>
<accession>A0A6J6QDG2</accession>
<sequence>MNHGAPPVVAIFGPTASGKSALVEALLAHLPDAEAVSADSAAIYAGLPIITAAPNHPAHLVGTVPLTDDVSVAEYQRSAHATIDAILDRGNTPIVVGGTGLYFRAALSALTFPPAPSDELRARWNSHYDENGGDATYALLAERDPRAASRIHANDRRRVVRALELTELGSSLAPEGENRLWTDDMRRPTILITLDGPAEMLDARIAQRAHEMAAAGAGDEAKRAWAEPLSDTARKILGLEQFATLAEGEAIDAVALATRQLARYQRKWLRRLPAAATLEFTRSLEELSDAVVSLAGSRKYLSRG</sequence>
<evidence type="ECO:0000256" key="8">
    <source>
        <dbReference type="ARBA" id="ARBA00022842"/>
    </source>
</evidence>
<dbReference type="PANTHER" id="PTHR11088:SF60">
    <property type="entry name" value="TRNA DIMETHYLALLYLTRANSFERASE"/>
    <property type="match status" value="1"/>
</dbReference>